<accession>A0A2T0V6U7</accession>
<organism evidence="1 2">
    <name type="scientific">Glaciihabitans tibetensis</name>
    <dbReference type="NCBI Taxonomy" id="1266600"/>
    <lineage>
        <taxon>Bacteria</taxon>
        <taxon>Bacillati</taxon>
        <taxon>Actinomycetota</taxon>
        <taxon>Actinomycetes</taxon>
        <taxon>Micrococcales</taxon>
        <taxon>Microbacteriaceae</taxon>
        <taxon>Glaciihabitans</taxon>
    </lineage>
</organism>
<evidence type="ECO:0000313" key="2">
    <source>
        <dbReference type="Proteomes" id="UP000237983"/>
    </source>
</evidence>
<protein>
    <submittedName>
        <fullName evidence="1">Uncharacterized protein</fullName>
    </submittedName>
</protein>
<keyword evidence="2" id="KW-1185">Reference proteome</keyword>
<reference evidence="1 2" key="1">
    <citation type="submission" date="2018-03" db="EMBL/GenBank/DDBJ databases">
        <title>Genomic Encyclopedia of Type Strains, Phase III (KMG-III): the genomes of soil and plant-associated and newly described type strains.</title>
        <authorList>
            <person name="Whitman W."/>
        </authorList>
    </citation>
    <scope>NUCLEOTIDE SEQUENCE [LARGE SCALE GENOMIC DNA]</scope>
    <source>
        <strain evidence="1 2">CGMCC 1.12484</strain>
    </source>
</reference>
<comment type="caution">
    <text evidence="1">The sequence shown here is derived from an EMBL/GenBank/DDBJ whole genome shotgun (WGS) entry which is preliminary data.</text>
</comment>
<dbReference type="Proteomes" id="UP000237983">
    <property type="component" value="Unassembled WGS sequence"/>
</dbReference>
<evidence type="ECO:0000313" key="1">
    <source>
        <dbReference type="EMBL" id="PRY65900.1"/>
    </source>
</evidence>
<proteinExistence type="predicted"/>
<name>A0A2T0V6U7_9MICO</name>
<gene>
    <name evidence="1" type="ORF">B0I08_10948</name>
</gene>
<dbReference type="EMBL" id="PVTL01000009">
    <property type="protein sequence ID" value="PRY65900.1"/>
    <property type="molecule type" value="Genomic_DNA"/>
</dbReference>
<dbReference type="AlphaFoldDB" id="A0A2T0V6U7"/>
<sequence>MFRWYPNFEVSRYVDGVWSRCRVMSTAGREVASLVAATSTATTNGVTSWDPVGLSYSSPSDRPFGVPKRCAVMLIACSLRNGSMSTRPDSVTGLQ</sequence>